<keyword evidence="1" id="KW-0614">Plasmid</keyword>
<geneLocation type="plasmid" evidence="1">
    <name>pH226B</name>
</geneLocation>
<dbReference type="RefSeq" id="WP_061093432.1">
    <property type="nucleotide sequence ID" value="NZ_CP070903.1"/>
</dbReference>
<dbReference type="AlphaFoldDB" id="A0A1B1IKY6"/>
<organism evidence="1">
    <name type="scientific">Escherichia coli</name>
    <dbReference type="NCBI Taxonomy" id="562"/>
    <lineage>
        <taxon>Bacteria</taxon>
        <taxon>Pseudomonadati</taxon>
        <taxon>Pseudomonadota</taxon>
        <taxon>Gammaproteobacteria</taxon>
        <taxon>Enterobacterales</taxon>
        <taxon>Enterobacteriaceae</taxon>
        <taxon>Escherichia</taxon>
    </lineage>
</organism>
<proteinExistence type="predicted"/>
<accession>A0A1B1IKY6</accession>
<reference evidence="1" key="1">
    <citation type="journal article" date="2016" name="Antimicrob. Agents Chemother.">
        <title>Full-length nucleotide sequences of mcr-1 harboring plasmids isolated from extended-spectrum beta-lactamase (ESBL)- producing Escherichia coli of different origins.</title>
        <authorList>
            <person name="Zurfluh K."/>
            <person name="Klumpp J."/>
            <person name="Nuesch-Inderbinen M."/>
            <person name="Stephan R."/>
        </authorList>
    </citation>
    <scope>NUCLEOTIDE SEQUENCE</scope>
    <source>
        <strain evidence="1">H226B</strain>
        <plasmid evidence="1">pH226B</plasmid>
    </source>
</reference>
<evidence type="ECO:0008006" key="2">
    <source>
        <dbReference type="Google" id="ProtNLM"/>
    </source>
</evidence>
<dbReference type="EMBL" id="KX129784">
    <property type="protein sequence ID" value="ANR95701.1"/>
    <property type="molecule type" value="Genomic_DNA"/>
</dbReference>
<sequence length="97" mass="11207">MHANQAHQIIDALSKDKYIYIAILILVIHLLMKQVNKHHDKLMTSRRIYDDHKSGKILDETPAETLTMMKKSFISIVVNLFSIISVTVLAACFFIYF</sequence>
<protein>
    <recommendedName>
        <fullName evidence="2">DUF3899 domain-containing protein</fullName>
    </recommendedName>
</protein>
<name>A0A1B1IKY6_ECOLX</name>
<evidence type="ECO:0000313" key="1">
    <source>
        <dbReference type="EMBL" id="ANR95701.1"/>
    </source>
</evidence>